<accession>A0A9P9ALG0</accession>
<protein>
    <submittedName>
        <fullName evidence="1">Uncharacterized protein</fullName>
    </submittedName>
</protein>
<organism evidence="1 2">
    <name type="scientific">Thelonectria olida</name>
    <dbReference type="NCBI Taxonomy" id="1576542"/>
    <lineage>
        <taxon>Eukaryota</taxon>
        <taxon>Fungi</taxon>
        <taxon>Dikarya</taxon>
        <taxon>Ascomycota</taxon>
        <taxon>Pezizomycotina</taxon>
        <taxon>Sordariomycetes</taxon>
        <taxon>Hypocreomycetidae</taxon>
        <taxon>Hypocreales</taxon>
        <taxon>Nectriaceae</taxon>
        <taxon>Thelonectria</taxon>
    </lineage>
</organism>
<dbReference type="EMBL" id="JAGPYM010000025">
    <property type="protein sequence ID" value="KAH6880797.1"/>
    <property type="molecule type" value="Genomic_DNA"/>
</dbReference>
<dbReference type="Proteomes" id="UP000777438">
    <property type="component" value="Unassembled WGS sequence"/>
</dbReference>
<dbReference type="AlphaFoldDB" id="A0A9P9ALG0"/>
<name>A0A9P9ALG0_9HYPO</name>
<sequence length="180" mass="20951">MPQHKRFSDYDRYGLVSRAPASTHRSYPNLQYGFFTMTNASKDLRKTAAVEIVPMIPKSTSYRELRRYDFPDECKLLWESVQNEVKAVLLSRGIFGRRVKNPEDYRIEAYRTENTTALKVRDDWLGVAVPLFDRPVPIRFAGADDDQWEPEDVLYFTETGFKLPGNAATVLYVIFRLEEL</sequence>
<keyword evidence="2" id="KW-1185">Reference proteome</keyword>
<evidence type="ECO:0000313" key="2">
    <source>
        <dbReference type="Proteomes" id="UP000777438"/>
    </source>
</evidence>
<proteinExistence type="predicted"/>
<evidence type="ECO:0000313" key="1">
    <source>
        <dbReference type="EMBL" id="KAH6880797.1"/>
    </source>
</evidence>
<reference evidence="1 2" key="1">
    <citation type="journal article" date="2021" name="Nat. Commun.">
        <title>Genetic determinants of endophytism in the Arabidopsis root mycobiome.</title>
        <authorList>
            <person name="Mesny F."/>
            <person name="Miyauchi S."/>
            <person name="Thiergart T."/>
            <person name="Pickel B."/>
            <person name="Atanasova L."/>
            <person name="Karlsson M."/>
            <person name="Huettel B."/>
            <person name="Barry K.W."/>
            <person name="Haridas S."/>
            <person name="Chen C."/>
            <person name="Bauer D."/>
            <person name="Andreopoulos W."/>
            <person name="Pangilinan J."/>
            <person name="LaButti K."/>
            <person name="Riley R."/>
            <person name="Lipzen A."/>
            <person name="Clum A."/>
            <person name="Drula E."/>
            <person name="Henrissat B."/>
            <person name="Kohler A."/>
            <person name="Grigoriev I.V."/>
            <person name="Martin F.M."/>
            <person name="Hacquard S."/>
        </authorList>
    </citation>
    <scope>NUCLEOTIDE SEQUENCE [LARGE SCALE GENOMIC DNA]</scope>
    <source>
        <strain evidence="1 2">MPI-CAGE-CH-0241</strain>
    </source>
</reference>
<gene>
    <name evidence="1" type="ORF">B0T10DRAFT_495251</name>
</gene>
<comment type="caution">
    <text evidence="1">The sequence shown here is derived from an EMBL/GenBank/DDBJ whole genome shotgun (WGS) entry which is preliminary data.</text>
</comment>
<feature type="non-terminal residue" evidence="1">
    <location>
        <position position="1"/>
    </location>
</feature>